<name>A0A5K1I521_9GAMM</name>
<keyword evidence="5" id="KW-1185">Reference proteome</keyword>
<dbReference type="AlphaFoldDB" id="A0A5K1I521"/>
<dbReference type="Pfam" id="PF00497">
    <property type="entry name" value="SBP_bac_3"/>
    <property type="match status" value="1"/>
</dbReference>
<dbReference type="Proteomes" id="UP000326725">
    <property type="component" value="Unassembled WGS sequence"/>
</dbReference>
<keyword evidence="2" id="KW-0732">Signal</keyword>
<dbReference type="InterPro" id="IPR014337">
    <property type="entry name" value="Ectoine_EhuB"/>
</dbReference>
<evidence type="ECO:0000256" key="1">
    <source>
        <dbReference type="ARBA" id="ARBA00010333"/>
    </source>
</evidence>
<evidence type="ECO:0000313" key="4">
    <source>
        <dbReference type="EMBL" id="VVZ96596.1"/>
    </source>
</evidence>
<evidence type="ECO:0000256" key="2">
    <source>
        <dbReference type="ARBA" id="ARBA00022729"/>
    </source>
</evidence>
<organism evidence="4 5">
    <name type="scientific">Halomonas lysinitropha</name>
    <dbReference type="NCBI Taxonomy" id="2607506"/>
    <lineage>
        <taxon>Bacteria</taxon>
        <taxon>Pseudomonadati</taxon>
        <taxon>Pseudomonadota</taxon>
        <taxon>Gammaproteobacteria</taxon>
        <taxon>Oceanospirillales</taxon>
        <taxon>Halomonadaceae</taxon>
        <taxon>Halomonas</taxon>
    </lineage>
</organism>
<dbReference type="PANTHER" id="PTHR35936">
    <property type="entry name" value="MEMBRANE-BOUND LYTIC MUREIN TRANSGLYCOSYLASE F"/>
    <property type="match status" value="1"/>
</dbReference>
<evidence type="ECO:0000259" key="3">
    <source>
        <dbReference type="SMART" id="SM00062"/>
    </source>
</evidence>
<dbReference type="GO" id="GO:0051470">
    <property type="term" value="P:ectoine transmembrane transport"/>
    <property type="evidence" value="ECO:0007669"/>
    <property type="project" value="InterPro"/>
</dbReference>
<dbReference type="RefSeq" id="WP_151444402.1">
    <property type="nucleotide sequence ID" value="NZ_CABVOU010000039.1"/>
</dbReference>
<dbReference type="Gene3D" id="3.40.190.10">
    <property type="entry name" value="Periplasmic binding protein-like II"/>
    <property type="match status" value="2"/>
</dbReference>
<accession>A0A5K1I521</accession>
<evidence type="ECO:0000313" key="5">
    <source>
        <dbReference type="Proteomes" id="UP000326725"/>
    </source>
</evidence>
<dbReference type="EMBL" id="CABVOU010000039">
    <property type="protein sequence ID" value="VVZ96596.1"/>
    <property type="molecule type" value="Genomic_DNA"/>
</dbReference>
<dbReference type="InterPro" id="IPR001638">
    <property type="entry name" value="Solute-binding_3/MltF_N"/>
</dbReference>
<proteinExistence type="inferred from homology"/>
<feature type="domain" description="Solute-binding protein family 3/N-terminal" evidence="3">
    <location>
        <begin position="40"/>
        <end position="273"/>
    </location>
</feature>
<reference evidence="4 5" key="1">
    <citation type="submission" date="2019-09" db="EMBL/GenBank/DDBJ databases">
        <authorList>
            <person name="Criscuolo A."/>
        </authorList>
    </citation>
    <scope>NUCLEOTIDE SEQUENCE [LARGE SCALE GENOMIC DNA]</scope>
    <source>
        <strain evidence="5">3(2)</strain>
    </source>
</reference>
<protein>
    <submittedName>
        <fullName evidence="4">Putative amino-acid ABC transporter-binding protein</fullName>
    </submittedName>
</protein>
<comment type="similarity">
    <text evidence="1">Belongs to the bacterial solute-binding protein 3 family.</text>
</comment>
<dbReference type="SMART" id="SM00062">
    <property type="entry name" value="PBPb"/>
    <property type="match status" value="1"/>
</dbReference>
<sequence>MTPNTPFFGRESLLVGALAALMAIPGLQAATLEEIRERGVIRIAVANEQPYGYLNEEGEALGVGPEVAQRILKELGIEEIEWVESEFKNLISGLEAGHFDMAAAEMAIMPERCTRVLFSDPNTSYGEGLLVLASNPNNIRAYEDFVERSDTIRVAVQEGTVTQEMFTALGIDPDRIVTVERLPEAVDAIVRGRADAFAATGMTVAALEDTSPRVEAEFNFKDPVINGQEIRYFGGFAFPPDAEDLRDAVNEELLEEKRYGDWQQTLARYGFMSKDIIYSYRFNADQLCSGAG</sequence>
<dbReference type="SUPFAM" id="SSF53850">
    <property type="entry name" value="Periplasmic binding protein-like II"/>
    <property type="match status" value="1"/>
</dbReference>
<gene>
    <name evidence="4" type="ORF">HALO32_02697</name>
</gene>
<dbReference type="GO" id="GO:0033294">
    <property type="term" value="F:ectoine binding"/>
    <property type="evidence" value="ECO:0007669"/>
    <property type="project" value="InterPro"/>
</dbReference>
<dbReference type="NCBIfam" id="TIGR02995">
    <property type="entry name" value="ectoine_ehuB"/>
    <property type="match status" value="1"/>
</dbReference>
<dbReference type="PANTHER" id="PTHR35936:SF17">
    <property type="entry name" value="ARGININE-BINDING EXTRACELLULAR PROTEIN ARTP"/>
    <property type="match status" value="1"/>
</dbReference>